<feature type="transmembrane region" description="Helical" evidence="1">
    <location>
        <begin position="40"/>
        <end position="57"/>
    </location>
</feature>
<sequence length="191" mass="20727">MNVLWLILLSVSIVFAVFTGRLEAFTQALFDGAKSAVEISLFLLGIISVWLGITRILEDSGLIYRIAHLFRPILSRLFKNIPDDHPSLTAITLNVLANLFGLGNAATPLGIKAMQELDSLNEDKGTITFEMMIFIILNTASIQLIPFSVIGILAAYGAENPAGIVLPVLIATLVSAVTALTILFSFRKILK</sequence>
<dbReference type="Proteomes" id="UP000198744">
    <property type="component" value="Unassembled WGS sequence"/>
</dbReference>
<keyword evidence="1" id="KW-0472">Membrane</keyword>
<dbReference type="InterPro" id="IPR011642">
    <property type="entry name" value="Gate_dom"/>
</dbReference>
<proteinExistence type="predicted"/>
<reference evidence="3 4" key="1">
    <citation type="submission" date="2016-10" db="EMBL/GenBank/DDBJ databases">
        <authorList>
            <person name="de Groot N.N."/>
        </authorList>
    </citation>
    <scope>NUCLEOTIDE SEQUENCE [LARGE SCALE GENOMIC DNA]</scope>
    <source>
        <strain evidence="3 4">DSM 8423</strain>
    </source>
</reference>
<dbReference type="AlphaFoldDB" id="A0A1H7VDS9"/>
<keyword evidence="4" id="KW-1185">Reference proteome</keyword>
<evidence type="ECO:0000256" key="1">
    <source>
        <dbReference type="SAM" id="Phobius"/>
    </source>
</evidence>
<name>A0A1H7VDS9_9BACT</name>
<keyword evidence="1" id="KW-1133">Transmembrane helix</keyword>
<dbReference type="STRING" id="43775.SAMN04489760_103199"/>
<dbReference type="EMBL" id="FOBS01000003">
    <property type="protein sequence ID" value="SEM07393.1"/>
    <property type="molecule type" value="Genomic_DNA"/>
</dbReference>
<gene>
    <name evidence="3" type="ORF">SAMN04489760_103199</name>
</gene>
<keyword evidence="1" id="KW-0812">Transmembrane</keyword>
<evidence type="ECO:0000259" key="2">
    <source>
        <dbReference type="Pfam" id="PF07670"/>
    </source>
</evidence>
<organism evidence="3 4">
    <name type="scientific">Syntrophus gentianae</name>
    <dbReference type="NCBI Taxonomy" id="43775"/>
    <lineage>
        <taxon>Bacteria</taxon>
        <taxon>Pseudomonadati</taxon>
        <taxon>Thermodesulfobacteriota</taxon>
        <taxon>Syntrophia</taxon>
        <taxon>Syntrophales</taxon>
        <taxon>Syntrophaceae</taxon>
        <taxon>Syntrophus</taxon>
    </lineage>
</organism>
<accession>A0A1H7VDS9</accession>
<evidence type="ECO:0000313" key="4">
    <source>
        <dbReference type="Proteomes" id="UP000198744"/>
    </source>
</evidence>
<feature type="domain" description="Nucleoside transporter/FeoB GTPase Gate" evidence="2">
    <location>
        <begin position="43"/>
        <end position="154"/>
    </location>
</feature>
<protein>
    <submittedName>
        <fullName evidence="3">Spore maturation protein A</fullName>
    </submittedName>
</protein>
<dbReference type="OrthoDB" id="9805623at2"/>
<dbReference type="Pfam" id="PF07670">
    <property type="entry name" value="Gate"/>
    <property type="match status" value="1"/>
</dbReference>
<feature type="transmembrane region" description="Helical" evidence="1">
    <location>
        <begin position="133"/>
        <end position="158"/>
    </location>
</feature>
<feature type="transmembrane region" description="Helical" evidence="1">
    <location>
        <begin position="164"/>
        <end position="186"/>
    </location>
</feature>
<dbReference type="RefSeq" id="WP_093882333.1">
    <property type="nucleotide sequence ID" value="NZ_FOBS01000003.1"/>
</dbReference>
<evidence type="ECO:0000313" key="3">
    <source>
        <dbReference type="EMBL" id="SEM07393.1"/>
    </source>
</evidence>